<dbReference type="GO" id="GO:0003677">
    <property type="term" value="F:DNA binding"/>
    <property type="evidence" value="ECO:0007669"/>
    <property type="project" value="InterPro"/>
</dbReference>
<feature type="compositionally biased region" description="Low complexity" evidence="10">
    <location>
        <begin position="1168"/>
        <end position="1189"/>
    </location>
</feature>
<dbReference type="InterPro" id="IPR044867">
    <property type="entry name" value="DEUBAD_dom"/>
</dbReference>
<feature type="region of interest" description="Disordered" evidence="10">
    <location>
        <begin position="891"/>
        <end position="920"/>
    </location>
</feature>
<keyword evidence="13" id="KW-1185">Reference proteome</keyword>
<feature type="region of interest" description="Disordered" evidence="10">
    <location>
        <begin position="71"/>
        <end position="95"/>
    </location>
</feature>
<keyword evidence="7" id="KW-0805">Transcription regulation</keyword>
<comment type="similarity">
    <text evidence="2">Belongs to the Asx family.</text>
</comment>
<feature type="compositionally biased region" description="Polar residues" evidence="10">
    <location>
        <begin position="250"/>
        <end position="268"/>
    </location>
</feature>
<evidence type="ECO:0000256" key="7">
    <source>
        <dbReference type="ARBA" id="ARBA00023015"/>
    </source>
</evidence>
<feature type="compositionally biased region" description="Polar residues" evidence="10">
    <location>
        <begin position="456"/>
        <end position="468"/>
    </location>
</feature>
<feature type="compositionally biased region" description="Polar residues" evidence="10">
    <location>
        <begin position="409"/>
        <end position="420"/>
    </location>
</feature>
<keyword evidence="3" id="KW-0678">Repressor</keyword>
<dbReference type="GO" id="GO:0009887">
    <property type="term" value="P:animal organ morphogenesis"/>
    <property type="evidence" value="ECO:0000318"/>
    <property type="project" value="GO_Central"/>
</dbReference>
<evidence type="ECO:0000256" key="3">
    <source>
        <dbReference type="ARBA" id="ARBA00022491"/>
    </source>
</evidence>
<reference evidence="12 13" key="1">
    <citation type="journal article" date="2011" name="Science">
        <title>The ecoresponsive genome of Daphnia pulex.</title>
        <authorList>
            <person name="Colbourne J.K."/>
            <person name="Pfrender M.E."/>
            <person name="Gilbert D."/>
            <person name="Thomas W.K."/>
            <person name="Tucker A."/>
            <person name="Oakley T.H."/>
            <person name="Tokishita S."/>
            <person name="Aerts A."/>
            <person name="Arnold G.J."/>
            <person name="Basu M.K."/>
            <person name="Bauer D.J."/>
            <person name="Caceres C.E."/>
            <person name="Carmel L."/>
            <person name="Casola C."/>
            <person name="Choi J.H."/>
            <person name="Detter J.C."/>
            <person name="Dong Q."/>
            <person name="Dusheyko S."/>
            <person name="Eads B.D."/>
            <person name="Frohlich T."/>
            <person name="Geiler-Samerotte K.A."/>
            <person name="Gerlach D."/>
            <person name="Hatcher P."/>
            <person name="Jogdeo S."/>
            <person name="Krijgsveld J."/>
            <person name="Kriventseva E.V."/>
            <person name="Kultz D."/>
            <person name="Laforsch C."/>
            <person name="Lindquist E."/>
            <person name="Lopez J."/>
            <person name="Manak J.R."/>
            <person name="Muller J."/>
            <person name="Pangilinan J."/>
            <person name="Patwardhan R.P."/>
            <person name="Pitluck S."/>
            <person name="Pritham E.J."/>
            <person name="Rechtsteiner A."/>
            <person name="Rho M."/>
            <person name="Rogozin I.B."/>
            <person name="Sakarya O."/>
            <person name="Salamov A."/>
            <person name="Schaack S."/>
            <person name="Shapiro H."/>
            <person name="Shiga Y."/>
            <person name="Skalitzky C."/>
            <person name="Smith Z."/>
            <person name="Souvorov A."/>
            <person name="Sung W."/>
            <person name="Tang Z."/>
            <person name="Tsuchiya D."/>
            <person name="Tu H."/>
            <person name="Vos H."/>
            <person name="Wang M."/>
            <person name="Wolf Y.I."/>
            <person name="Yamagata H."/>
            <person name="Yamada T."/>
            <person name="Ye Y."/>
            <person name="Shaw J.R."/>
            <person name="Andrews J."/>
            <person name="Crease T.J."/>
            <person name="Tang H."/>
            <person name="Lucas S.M."/>
            <person name="Robertson H.M."/>
            <person name="Bork P."/>
            <person name="Koonin E.V."/>
            <person name="Zdobnov E.M."/>
            <person name="Grigoriev I.V."/>
            <person name="Lynch M."/>
            <person name="Boore J.L."/>
        </authorList>
    </citation>
    <scope>NUCLEOTIDE SEQUENCE [LARGE SCALE GENOMIC DNA]</scope>
</reference>
<accession>E9FW27</accession>
<organism evidence="12 13">
    <name type="scientific">Daphnia pulex</name>
    <name type="common">Water flea</name>
    <dbReference type="NCBI Taxonomy" id="6669"/>
    <lineage>
        <taxon>Eukaryota</taxon>
        <taxon>Metazoa</taxon>
        <taxon>Ecdysozoa</taxon>
        <taxon>Arthropoda</taxon>
        <taxon>Crustacea</taxon>
        <taxon>Branchiopoda</taxon>
        <taxon>Diplostraca</taxon>
        <taxon>Cladocera</taxon>
        <taxon>Anomopoda</taxon>
        <taxon>Daphniidae</taxon>
        <taxon>Daphnia</taxon>
    </lineage>
</organism>
<dbReference type="InterPro" id="IPR028020">
    <property type="entry name" value="ASX_DEUBAD_dom"/>
</dbReference>
<feature type="compositionally biased region" description="Basic and acidic residues" evidence="10">
    <location>
        <begin position="511"/>
        <end position="521"/>
    </location>
</feature>
<feature type="compositionally biased region" description="Polar residues" evidence="10">
    <location>
        <begin position="759"/>
        <end position="779"/>
    </location>
</feature>
<dbReference type="GO" id="GO:0045944">
    <property type="term" value="P:positive regulation of transcription by RNA polymerase II"/>
    <property type="evidence" value="ECO:0000318"/>
    <property type="project" value="GO_Central"/>
</dbReference>
<gene>
    <name evidence="12" type="ORF">DAPPUDRAFT_310933</name>
</gene>
<feature type="region of interest" description="Disordered" evidence="10">
    <location>
        <begin position="249"/>
        <end position="303"/>
    </location>
</feature>
<evidence type="ECO:0000313" key="13">
    <source>
        <dbReference type="Proteomes" id="UP000000305"/>
    </source>
</evidence>
<dbReference type="InParanoid" id="E9FW27"/>
<evidence type="ECO:0000256" key="5">
    <source>
        <dbReference type="ARBA" id="ARBA00022771"/>
    </source>
</evidence>
<dbReference type="Proteomes" id="UP000000305">
    <property type="component" value="Unassembled WGS sequence"/>
</dbReference>
<evidence type="ECO:0000259" key="11">
    <source>
        <dbReference type="PROSITE" id="PS51916"/>
    </source>
</evidence>
<evidence type="ECO:0000313" key="12">
    <source>
        <dbReference type="EMBL" id="EFX88995.1"/>
    </source>
</evidence>
<feature type="region of interest" description="Disordered" evidence="10">
    <location>
        <begin position="1017"/>
        <end position="1054"/>
    </location>
</feature>
<evidence type="ECO:0000256" key="1">
    <source>
        <dbReference type="ARBA" id="ARBA00004123"/>
    </source>
</evidence>
<dbReference type="GO" id="GO:0003682">
    <property type="term" value="F:chromatin binding"/>
    <property type="evidence" value="ECO:0000318"/>
    <property type="project" value="GO_Central"/>
</dbReference>
<dbReference type="InterPro" id="IPR026905">
    <property type="entry name" value="ASX-like_PHD"/>
</dbReference>
<feature type="compositionally biased region" description="Polar residues" evidence="10">
    <location>
        <begin position="891"/>
        <end position="911"/>
    </location>
</feature>
<feature type="compositionally biased region" description="Low complexity" evidence="10">
    <location>
        <begin position="1041"/>
        <end position="1054"/>
    </location>
</feature>
<dbReference type="Pfam" id="PF13922">
    <property type="entry name" value="PHD_3"/>
    <property type="match status" value="1"/>
</dbReference>
<proteinExistence type="inferred from homology"/>
<sequence length="1339" mass="145180">MSESFGIDVSVADSISPEPRMLKRPTLQLALKQQAKRRRRNTSIATQGNVNGMPPIPRVIVKVLPPLPLNEGNKVHEGTESETEEVQPITPRNASVSVPTQTTMREVLASIPGFKTTKRTTRNLSAAAQIQRAQEGCVDLQNPSSILAKANLRGILNKHTFGSLPPLYQHKLVQLLPEVDRCPDGSSKLSSTALSNEFFGRACQKWRDRLAAGEFTPESQQKIRAEAERDKGKLDPWKVKHFEPFWGTKGESSSQELSTRLPSSSRACTSAAPSKKKSTPSDVVDEDETPPKKRMVGRKIGRRRMKRKKPIRKIVISTLLNSEDKTQITSEEATLVSEEICSKDVMSVESCEIAEMQPIEIIEIIEAVHPSTDTDEPESFSGIEFDSSNVEKGEVFASNPTEESDCEEQSSVQATPSNDSIIEISNRLEEPSLTAPQPVEIIGQDKFDGEEWDGTKTLSAESNNQVGENENFEVQEMSTEVRASEEEDVLCLSNPPTIKDSLPPSDTDEEKEPKEQDVDERQMEIDDSQALNEMKDFLSSSVGHFVQEDSSPEDFFQSHQVTEALELLRDIHDREESVPVIAEQQKISSPENVTTHKQDELDSAVAGRSSQEQQQMIEPSATDIQDSLLKTTSVAIPAQQQKDLLPKTTEVPLENRTDDSNRKSEPAILTVTTPTNVSTKPEILESSLPRVSTSEATPVVIETQSVAKIEAPVQQPTTVTLTLPFPVTLPLNLPLTLPISLPPGTTLVVSDPSTLVGIRTNTSHTTTEGKTISSITSLTPIAPNKPRVTASSSSPSRILPRSSQPVSASNPVPGTSSSGAGGLIAPRNGSGKQNQPSRAPPGTVNLERSYRICQAVIENSPNCEQLKAQLRPPSAFSSSVVVLPPCSPVTGSTNITGANRSSTNKSGSKNSLGAKPIKGGPVMKIASQQGIGDSKSVPQSIGTTSPSNIILVHPGTANMGVVDQQSTIVNKVAAPSPAQLPRQQLICIAPNNSEVANHPSSKTPPANLAGNRTIGVSQQQLRPASTPPHPKPPMFASIPPQAQQSSVTVQSYQQQPQQQGVSVTQQVNYLPFNNWPQQQQQSQRQQQGSTPKIIAPATVRTGTHSQSVFANLQQANSNTSFIQEQTVQQQTPLAPRIQQPINIRQRTVNTTQTQPYASSSVQVNLQPMQNQQQPMQTSTSQQQQGTRQPWPGPQLQNNKQINISGSSAVPALNPVATPQTPPFVQNDVQLVSMGMSMRAQVPGNGSSITPQLPIHSDPANTGNSTDNTNDEAVEKASLSTDCDCQLKAMVMCQRCGAFCHDDCIGPTQLCFTCIVPSFAIETAEIFVLTKNSRSFKKSR</sequence>
<dbReference type="OrthoDB" id="9348951at2759"/>
<keyword evidence="4" id="KW-0479">Metal-binding</keyword>
<dbReference type="GO" id="GO:0008270">
    <property type="term" value="F:zinc ion binding"/>
    <property type="evidence" value="ECO:0007669"/>
    <property type="project" value="UniProtKB-KW"/>
</dbReference>
<keyword evidence="8" id="KW-0804">Transcription</keyword>
<dbReference type="eggNOG" id="ENOG502QWPH">
    <property type="taxonomic scope" value="Eukaryota"/>
</dbReference>
<feature type="region of interest" description="Disordered" evidence="10">
    <location>
        <begin position="1168"/>
        <end position="1200"/>
    </location>
</feature>
<feature type="compositionally biased region" description="Basic residues" evidence="10">
    <location>
        <begin position="292"/>
        <end position="303"/>
    </location>
</feature>
<evidence type="ECO:0000256" key="2">
    <source>
        <dbReference type="ARBA" id="ARBA00006391"/>
    </source>
</evidence>
<dbReference type="InterPro" id="IPR024811">
    <property type="entry name" value="ASX/ASX-like"/>
</dbReference>
<keyword evidence="9" id="KW-0539">Nucleus</keyword>
<feature type="domain" description="DEUBAD" evidence="11">
    <location>
        <begin position="143"/>
        <end position="251"/>
    </location>
</feature>
<dbReference type="PROSITE" id="PS51916">
    <property type="entry name" value="DEUBAD"/>
    <property type="match status" value="1"/>
</dbReference>
<dbReference type="STRING" id="6669.E9FW27"/>
<evidence type="ECO:0000256" key="4">
    <source>
        <dbReference type="ARBA" id="ARBA00022723"/>
    </source>
</evidence>
<dbReference type="KEGG" id="dpx:DAPPUDRAFT_310933"/>
<evidence type="ECO:0000256" key="8">
    <source>
        <dbReference type="ARBA" id="ARBA00023163"/>
    </source>
</evidence>
<dbReference type="GO" id="GO:0035517">
    <property type="term" value="C:PR-DUB complex"/>
    <property type="evidence" value="ECO:0000318"/>
    <property type="project" value="GO_Central"/>
</dbReference>
<protein>
    <recommendedName>
        <fullName evidence="11">DEUBAD domain-containing protein</fullName>
    </recommendedName>
</protein>
<keyword evidence="6" id="KW-0862">Zinc</keyword>
<dbReference type="EMBL" id="GL732525">
    <property type="protein sequence ID" value="EFX88995.1"/>
    <property type="molecule type" value="Genomic_DNA"/>
</dbReference>
<feature type="region of interest" description="Disordered" evidence="10">
    <location>
        <begin position="759"/>
        <end position="844"/>
    </location>
</feature>
<feature type="compositionally biased region" description="Low complexity" evidence="10">
    <location>
        <begin position="791"/>
        <end position="803"/>
    </location>
</feature>
<feature type="region of interest" description="Disordered" evidence="10">
    <location>
        <begin position="371"/>
        <end position="420"/>
    </location>
</feature>
<feature type="compositionally biased region" description="Polar residues" evidence="10">
    <location>
        <begin position="804"/>
        <end position="818"/>
    </location>
</feature>
<feature type="region of interest" description="Disordered" evidence="10">
    <location>
        <begin position="449"/>
        <end position="521"/>
    </location>
</feature>
<dbReference type="PANTHER" id="PTHR13578:SF20">
    <property type="entry name" value="POLYCOMB PROTEIN ASX"/>
    <property type="match status" value="1"/>
</dbReference>
<name>E9FW27_DAPPU</name>
<dbReference type="HOGENOM" id="CLU_258507_0_0_1"/>
<evidence type="ECO:0000256" key="6">
    <source>
        <dbReference type="ARBA" id="ARBA00022833"/>
    </source>
</evidence>
<keyword evidence="5" id="KW-0863">Zinc-finger</keyword>
<dbReference type="PANTHER" id="PTHR13578">
    <property type="entry name" value="ADDITIONAL SEX COMBS LIKE PROTEIN ASXL"/>
    <property type="match status" value="1"/>
</dbReference>
<dbReference type="FunCoup" id="E9FW27">
    <property type="interactions" value="454"/>
</dbReference>
<comment type="subcellular location">
    <subcellularLocation>
        <location evidence="1">Nucleus</location>
    </subcellularLocation>
</comment>
<evidence type="ECO:0000256" key="9">
    <source>
        <dbReference type="ARBA" id="ARBA00023242"/>
    </source>
</evidence>
<dbReference type="Pfam" id="PF13919">
    <property type="entry name" value="ASXH"/>
    <property type="match status" value="1"/>
</dbReference>
<evidence type="ECO:0000256" key="10">
    <source>
        <dbReference type="SAM" id="MobiDB-lite"/>
    </source>
</evidence>